<dbReference type="InterPro" id="IPR036291">
    <property type="entry name" value="NAD(P)-bd_dom_sf"/>
</dbReference>
<name>A0A5B8LUB3_9HYPH</name>
<evidence type="ECO:0000313" key="3">
    <source>
        <dbReference type="Proteomes" id="UP000315364"/>
    </source>
</evidence>
<dbReference type="Proteomes" id="UP000315364">
    <property type="component" value="Chromosome"/>
</dbReference>
<dbReference type="Gene3D" id="3.40.50.720">
    <property type="entry name" value="NAD(P)-binding Rossmann-like Domain"/>
    <property type="match status" value="1"/>
</dbReference>
<dbReference type="OrthoDB" id="9781031at2"/>
<proteinExistence type="predicted"/>
<dbReference type="SUPFAM" id="SSF51735">
    <property type="entry name" value="NAD(P)-binding Rossmann-fold domains"/>
    <property type="match status" value="1"/>
</dbReference>
<organism evidence="2 3">
    <name type="scientific">Devosia ginsengisoli</name>
    <dbReference type="NCBI Taxonomy" id="400770"/>
    <lineage>
        <taxon>Bacteria</taxon>
        <taxon>Pseudomonadati</taxon>
        <taxon>Pseudomonadota</taxon>
        <taxon>Alphaproteobacteria</taxon>
        <taxon>Hyphomicrobiales</taxon>
        <taxon>Devosiaceae</taxon>
        <taxon>Devosia</taxon>
    </lineage>
</organism>
<feature type="domain" description="Gfo/Idh/MocA-like oxidoreductase N-terminal" evidence="1">
    <location>
        <begin position="55"/>
        <end position="134"/>
    </location>
</feature>
<dbReference type="PANTHER" id="PTHR43708">
    <property type="entry name" value="CONSERVED EXPRESSED OXIDOREDUCTASE (EUROFUNG)"/>
    <property type="match status" value="1"/>
</dbReference>
<keyword evidence="3" id="KW-1185">Reference proteome</keyword>
<sequence>MRLGIIGFSEGNGHPFSFSAIINGYERKGFEAADWPVILAYLDKQPAENFGFGDARVTHAWTQFPDLTQKLCAACSIANAVDRPEDMLGDIDALIIARDDWETHAALATPFLQAGIPVFIDKPLTLDPGELVALRPYVEQGMLMSTSGLRFAQELDAIVEKLPDLGPISLISATVLNGLDKYGIHMLDAIDTFGLGKPRQITRLAAGHQAFALLLDSGVTVNLNCLGSVAKTFHLSVFGKGGHVHVDLHDNFSAFRRTMGAFVEMVRTRRPPIAPARLVETMDLIRLALAMEPGQTRDVSDA</sequence>
<evidence type="ECO:0000313" key="2">
    <source>
        <dbReference type="EMBL" id="QDZ11626.1"/>
    </source>
</evidence>
<dbReference type="PANTHER" id="PTHR43708:SF4">
    <property type="entry name" value="OXIDOREDUCTASE YCEM-RELATED"/>
    <property type="match status" value="1"/>
</dbReference>
<accession>A0A5B8LUB3</accession>
<dbReference type="EMBL" id="CP042304">
    <property type="protein sequence ID" value="QDZ11626.1"/>
    <property type="molecule type" value="Genomic_DNA"/>
</dbReference>
<gene>
    <name evidence="2" type="ORF">FPZ08_13185</name>
</gene>
<dbReference type="InterPro" id="IPR051317">
    <property type="entry name" value="Gfo/Idh/MocA_oxidoreduct"/>
</dbReference>
<dbReference type="InterPro" id="IPR000683">
    <property type="entry name" value="Gfo/Idh/MocA-like_OxRdtase_N"/>
</dbReference>
<dbReference type="AlphaFoldDB" id="A0A5B8LUB3"/>
<dbReference type="KEGG" id="dea:FPZ08_13185"/>
<dbReference type="Pfam" id="PF01408">
    <property type="entry name" value="GFO_IDH_MocA"/>
    <property type="match status" value="1"/>
</dbReference>
<reference evidence="2 3" key="1">
    <citation type="submission" date="2019-07" db="EMBL/GenBank/DDBJ databases">
        <title>Full genome sequence of Devosia sp. Gsoil 520.</title>
        <authorList>
            <person name="Im W.-T."/>
        </authorList>
    </citation>
    <scope>NUCLEOTIDE SEQUENCE [LARGE SCALE GENOMIC DNA]</scope>
    <source>
        <strain evidence="2 3">Gsoil 520</strain>
    </source>
</reference>
<dbReference type="Gene3D" id="3.30.360.10">
    <property type="entry name" value="Dihydrodipicolinate Reductase, domain 2"/>
    <property type="match status" value="1"/>
</dbReference>
<evidence type="ECO:0000259" key="1">
    <source>
        <dbReference type="Pfam" id="PF01408"/>
    </source>
</evidence>
<dbReference type="GO" id="GO:0000166">
    <property type="term" value="F:nucleotide binding"/>
    <property type="evidence" value="ECO:0007669"/>
    <property type="project" value="InterPro"/>
</dbReference>
<protein>
    <recommendedName>
        <fullName evidence="1">Gfo/Idh/MocA-like oxidoreductase N-terminal domain-containing protein</fullName>
    </recommendedName>
</protein>
<dbReference type="RefSeq" id="WP_146290444.1">
    <property type="nucleotide sequence ID" value="NZ_CP042304.1"/>
</dbReference>